<feature type="compositionally biased region" description="Basic residues" evidence="2">
    <location>
        <begin position="294"/>
        <end position="304"/>
    </location>
</feature>
<evidence type="ECO:0000313" key="3">
    <source>
        <dbReference type="EMBL" id="ESP01885.1"/>
    </source>
</evidence>
<protein>
    <submittedName>
        <fullName evidence="3">Uncharacterized protein</fullName>
    </submittedName>
</protein>
<dbReference type="Proteomes" id="UP000030746">
    <property type="component" value="Unassembled WGS sequence"/>
</dbReference>
<reference evidence="3 4" key="1">
    <citation type="journal article" date="2013" name="Nature">
        <title>Insights into bilaterian evolution from three spiralian genomes.</title>
        <authorList>
            <person name="Simakov O."/>
            <person name="Marletaz F."/>
            <person name="Cho S.J."/>
            <person name="Edsinger-Gonzales E."/>
            <person name="Havlak P."/>
            <person name="Hellsten U."/>
            <person name="Kuo D.H."/>
            <person name="Larsson T."/>
            <person name="Lv J."/>
            <person name="Arendt D."/>
            <person name="Savage R."/>
            <person name="Osoegawa K."/>
            <person name="de Jong P."/>
            <person name="Grimwood J."/>
            <person name="Chapman J.A."/>
            <person name="Shapiro H."/>
            <person name="Aerts A."/>
            <person name="Otillar R.P."/>
            <person name="Terry A.Y."/>
            <person name="Boore J.L."/>
            <person name="Grigoriev I.V."/>
            <person name="Lindberg D.R."/>
            <person name="Seaver E.C."/>
            <person name="Weisblat D.A."/>
            <person name="Putnam N.H."/>
            <person name="Rokhsar D.S."/>
        </authorList>
    </citation>
    <scope>NUCLEOTIDE SEQUENCE [LARGE SCALE GENOMIC DNA]</scope>
</reference>
<dbReference type="GeneID" id="20243755"/>
<feature type="compositionally biased region" description="Basic residues" evidence="2">
    <location>
        <begin position="209"/>
        <end position="218"/>
    </location>
</feature>
<dbReference type="EMBL" id="KB200338">
    <property type="protein sequence ID" value="ESP01885.1"/>
    <property type="molecule type" value="Genomic_DNA"/>
</dbReference>
<feature type="region of interest" description="Disordered" evidence="2">
    <location>
        <begin position="143"/>
        <end position="261"/>
    </location>
</feature>
<gene>
    <name evidence="3" type="ORF">LOTGIDRAFT_176426</name>
</gene>
<name>V4CIA9_LOTGI</name>
<dbReference type="CTD" id="20243755"/>
<feature type="coiled-coil region" evidence="1">
    <location>
        <begin position="8"/>
        <end position="84"/>
    </location>
</feature>
<evidence type="ECO:0000256" key="2">
    <source>
        <dbReference type="SAM" id="MobiDB-lite"/>
    </source>
</evidence>
<organism evidence="3 4">
    <name type="scientific">Lottia gigantea</name>
    <name type="common">Giant owl limpet</name>
    <dbReference type="NCBI Taxonomy" id="225164"/>
    <lineage>
        <taxon>Eukaryota</taxon>
        <taxon>Metazoa</taxon>
        <taxon>Spiralia</taxon>
        <taxon>Lophotrochozoa</taxon>
        <taxon>Mollusca</taxon>
        <taxon>Gastropoda</taxon>
        <taxon>Patellogastropoda</taxon>
        <taxon>Lottioidea</taxon>
        <taxon>Lottiidae</taxon>
        <taxon>Lottia</taxon>
    </lineage>
</organism>
<evidence type="ECO:0000256" key="1">
    <source>
        <dbReference type="SAM" id="Coils"/>
    </source>
</evidence>
<dbReference type="OrthoDB" id="2403182at2759"/>
<feature type="compositionally biased region" description="Acidic residues" evidence="2">
    <location>
        <begin position="182"/>
        <end position="204"/>
    </location>
</feature>
<dbReference type="KEGG" id="lgi:LOTGIDRAFT_176426"/>
<proteinExistence type="predicted"/>
<dbReference type="HOGENOM" id="CLU_916110_0_0_1"/>
<sequence>MEKQDEILKKREDEIKLINSELEKMTDKYQSLLASSGDSGREIRELNKKFTKLETDKIQLEKDNKTLKQNIEKIEKDLKTRDTENSPSVKNFYIKSYIFQGVQAPPTPPNPPPVIKLEPTFEEEDEDISDHAQLDATPTVAAKALRKGRKRGSANATESEPLVPKTRRRGRQAATKIKNEPVDEDCVLTPLDLEEIKEEDNEEETGGKRPGRRAKQTAKNKLGDSAMGSPLTRSAKKSESLENIVPDTPETETKPRGGRKKRILYNTDEIHITPPFECGNFVPSSVSNEQRTSSRLRGRKQSAV</sequence>
<feature type="compositionally biased region" description="Polar residues" evidence="2">
    <location>
        <begin position="282"/>
        <end position="293"/>
    </location>
</feature>
<feature type="region of interest" description="Disordered" evidence="2">
    <location>
        <begin position="273"/>
        <end position="304"/>
    </location>
</feature>
<keyword evidence="1" id="KW-0175">Coiled coil</keyword>
<evidence type="ECO:0000313" key="4">
    <source>
        <dbReference type="Proteomes" id="UP000030746"/>
    </source>
</evidence>
<dbReference type="RefSeq" id="XP_009047428.1">
    <property type="nucleotide sequence ID" value="XM_009049180.1"/>
</dbReference>
<accession>V4CIA9</accession>
<keyword evidence="4" id="KW-1185">Reference proteome</keyword>
<dbReference type="AlphaFoldDB" id="V4CIA9"/>